<gene>
    <name evidence="6" type="ORF">H7H73_13705</name>
    <name evidence="7" type="ORF">MJO55_06340</name>
</gene>
<dbReference type="Gene3D" id="1.10.357.10">
    <property type="entry name" value="Tetracycline Repressor, domain 2"/>
    <property type="match status" value="1"/>
</dbReference>
<dbReference type="AlphaFoldDB" id="A0A9X2YES1"/>
<evidence type="ECO:0000259" key="5">
    <source>
        <dbReference type="PROSITE" id="PS50977"/>
    </source>
</evidence>
<proteinExistence type="predicted"/>
<dbReference type="GO" id="GO:0000976">
    <property type="term" value="F:transcription cis-regulatory region binding"/>
    <property type="evidence" value="ECO:0007669"/>
    <property type="project" value="TreeGrafter"/>
</dbReference>
<dbReference type="EMBL" id="JACKRN010000469">
    <property type="protein sequence ID" value="MCV7071331.1"/>
    <property type="molecule type" value="Genomic_DNA"/>
</dbReference>
<evidence type="ECO:0000313" key="8">
    <source>
        <dbReference type="Proteomes" id="UP001055159"/>
    </source>
</evidence>
<keyword evidence="3" id="KW-0804">Transcription</keyword>
<dbReference type="PANTHER" id="PTHR30055:SF148">
    <property type="entry name" value="TETR-FAMILY TRANSCRIPTIONAL REGULATOR"/>
    <property type="match status" value="1"/>
</dbReference>
<evidence type="ECO:0000313" key="9">
    <source>
        <dbReference type="Proteomes" id="UP001140272"/>
    </source>
</evidence>
<evidence type="ECO:0000313" key="6">
    <source>
        <dbReference type="EMBL" id="MCV7071331.1"/>
    </source>
</evidence>
<dbReference type="PANTHER" id="PTHR30055">
    <property type="entry name" value="HTH-TYPE TRANSCRIPTIONAL REGULATOR RUTR"/>
    <property type="match status" value="1"/>
</dbReference>
<dbReference type="InterPro" id="IPR036271">
    <property type="entry name" value="Tet_transcr_reg_TetR-rel_C_sf"/>
</dbReference>
<reference evidence="6" key="2">
    <citation type="journal article" date="2022" name="BMC Genomics">
        <title>Comparative genome analysis of mycobacteria focusing on tRNA and non-coding RNA.</title>
        <authorList>
            <person name="Behra P.R.K."/>
            <person name="Pettersson B.M.F."/>
            <person name="Ramesh M."/>
            <person name="Das S."/>
            <person name="Dasgupta S."/>
            <person name="Kirsebom L.A."/>
        </authorList>
    </citation>
    <scope>NUCLEOTIDE SEQUENCE</scope>
    <source>
        <strain evidence="6">DSM 45406</strain>
    </source>
</reference>
<evidence type="ECO:0000256" key="1">
    <source>
        <dbReference type="ARBA" id="ARBA00023015"/>
    </source>
</evidence>
<evidence type="ECO:0000313" key="7">
    <source>
        <dbReference type="EMBL" id="ULP38040.1"/>
    </source>
</evidence>
<accession>A0A9X2YES1</accession>
<reference evidence="7" key="3">
    <citation type="submission" date="2022-08" db="EMBL/GenBank/DDBJ databases">
        <title>Whole genome sequencing of non-tuberculosis mycobacteria type-strains.</title>
        <authorList>
            <person name="Igarashi Y."/>
            <person name="Osugi A."/>
            <person name="Mitarai S."/>
        </authorList>
    </citation>
    <scope>NUCLEOTIDE SEQUENCE</scope>
    <source>
        <strain evidence="7">JCM 16372</strain>
    </source>
</reference>
<sequence>MGETDAAMRAIALDAALAELQQWGMDRFSIEGVAQRSRLDRDFIHQTWNSKRDLILDALLSYSEMMTTAPDTGTLRGDLTELAVAMGTYLNQPVGRRVIRMLVVDSKSHTVDTESRMAFWSLRREVIETVLDRASRRGELRPGVRPDVTLQLLTSPLQTFALFSNDDIDPGYCRAIADLVTRAVSTGA</sequence>
<dbReference type="InterPro" id="IPR050109">
    <property type="entry name" value="HTH-type_TetR-like_transc_reg"/>
</dbReference>
<evidence type="ECO:0000256" key="3">
    <source>
        <dbReference type="ARBA" id="ARBA00023163"/>
    </source>
</evidence>
<organism evidence="6 9">
    <name type="scientific">Mycolicibacterium rufum</name>
    <dbReference type="NCBI Taxonomy" id="318424"/>
    <lineage>
        <taxon>Bacteria</taxon>
        <taxon>Bacillati</taxon>
        <taxon>Actinomycetota</taxon>
        <taxon>Actinomycetes</taxon>
        <taxon>Mycobacteriales</taxon>
        <taxon>Mycobacteriaceae</taxon>
        <taxon>Mycolicibacterium</taxon>
    </lineage>
</organism>
<dbReference type="InterPro" id="IPR011075">
    <property type="entry name" value="TetR_C"/>
</dbReference>
<dbReference type="Pfam" id="PF16859">
    <property type="entry name" value="TetR_C_11"/>
    <property type="match status" value="1"/>
</dbReference>
<feature type="DNA-binding region" description="H-T-H motif" evidence="4">
    <location>
        <begin position="29"/>
        <end position="48"/>
    </location>
</feature>
<dbReference type="SUPFAM" id="SSF48498">
    <property type="entry name" value="Tetracyclin repressor-like, C-terminal domain"/>
    <property type="match status" value="1"/>
</dbReference>
<dbReference type="PROSITE" id="PS50977">
    <property type="entry name" value="HTH_TETR_2"/>
    <property type="match status" value="1"/>
</dbReference>
<dbReference type="Proteomes" id="UP001140272">
    <property type="component" value="Unassembled WGS sequence"/>
</dbReference>
<keyword evidence="8" id="KW-1185">Reference proteome</keyword>
<reference evidence="6" key="1">
    <citation type="submission" date="2020-07" db="EMBL/GenBank/DDBJ databases">
        <authorList>
            <person name="Pettersson B.M.F."/>
            <person name="Behra P.R.K."/>
            <person name="Ramesh M."/>
            <person name="Das S."/>
            <person name="Dasgupta S."/>
            <person name="Kirsebom L.A."/>
        </authorList>
    </citation>
    <scope>NUCLEOTIDE SEQUENCE</scope>
    <source>
        <strain evidence="6">DSM 45406</strain>
    </source>
</reference>
<dbReference type="GO" id="GO:0003700">
    <property type="term" value="F:DNA-binding transcription factor activity"/>
    <property type="evidence" value="ECO:0007669"/>
    <property type="project" value="TreeGrafter"/>
</dbReference>
<dbReference type="Gene3D" id="1.10.10.60">
    <property type="entry name" value="Homeodomain-like"/>
    <property type="match status" value="1"/>
</dbReference>
<keyword evidence="1" id="KW-0805">Transcription regulation</keyword>
<dbReference type="EMBL" id="CP092427">
    <property type="protein sequence ID" value="ULP38040.1"/>
    <property type="molecule type" value="Genomic_DNA"/>
</dbReference>
<evidence type="ECO:0000256" key="4">
    <source>
        <dbReference type="PROSITE-ProRule" id="PRU00335"/>
    </source>
</evidence>
<dbReference type="Pfam" id="PF00440">
    <property type="entry name" value="TetR_N"/>
    <property type="match status" value="1"/>
</dbReference>
<evidence type="ECO:0000256" key="2">
    <source>
        <dbReference type="ARBA" id="ARBA00023125"/>
    </source>
</evidence>
<feature type="domain" description="HTH tetR-type" evidence="5">
    <location>
        <begin position="6"/>
        <end position="66"/>
    </location>
</feature>
<keyword evidence="2 4" id="KW-0238">DNA-binding</keyword>
<dbReference type="Proteomes" id="UP001055159">
    <property type="component" value="Chromosome"/>
</dbReference>
<dbReference type="InterPro" id="IPR001647">
    <property type="entry name" value="HTH_TetR"/>
</dbReference>
<dbReference type="InterPro" id="IPR009057">
    <property type="entry name" value="Homeodomain-like_sf"/>
</dbReference>
<dbReference type="RefSeq" id="WP_043414570.1">
    <property type="nucleotide sequence ID" value="NZ_CP092427.2"/>
</dbReference>
<dbReference type="SUPFAM" id="SSF46689">
    <property type="entry name" value="Homeodomain-like"/>
    <property type="match status" value="1"/>
</dbReference>
<protein>
    <submittedName>
        <fullName evidence="6">TetR/AcrR family transcriptional regulator C-terminal ligand-binding domain-containing protein</fullName>
    </submittedName>
</protein>
<name>A0A9X2YES1_9MYCO</name>